<dbReference type="CDD" id="cd00075">
    <property type="entry name" value="HATPase"/>
    <property type="match status" value="1"/>
</dbReference>
<sequence length="240" mass="26774">MKQAKSHKKVRKILPNAEFVTIAAHQLRTPLIGLKWSLEILSSGEAGKLNPDQKQIISKASVATSHMLSLVNDLLNVGQIAEGSFGVILKKQSILPVFKNLKDSFKNIGDEKKVVFKFEIPPDLPPLNVDIEKMEMAINNIFDNAIKYSSSGDRVELEVACNDHELVISIKDMGIGIPKEEFGKIFTKFFRSSRALHHHADGTGLGLYVSKNIIEQHQGKIWFESKENQGTTFFVLLPVP</sequence>
<dbReference type="Proteomes" id="UP000177370">
    <property type="component" value="Unassembled WGS sequence"/>
</dbReference>
<dbReference type="InterPro" id="IPR036097">
    <property type="entry name" value="HisK_dim/P_sf"/>
</dbReference>
<dbReference type="InterPro" id="IPR003594">
    <property type="entry name" value="HATPase_dom"/>
</dbReference>
<organism evidence="7 8">
    <name type="scientific">Candidatus Nomurabacteria bacterium RIFCSPHIGHO2_01_FULL_40_24b</name>
    <dbReference type="NCBI Taxonomy" id="1801739"/>
    <lineage>
        <taxon>Bacteria</taxon>
        <taxon>Candidatus Nomuraibacteriota</taxon>
    </lineage>
</organism>
<dbReference type="SMART" id="SM00387">
    <property type="entry name" value="HATPase_c"/>
    <property type="match status" value="1"/>
</dbReference>
<name>A0A1F6V927_9BACT</name>
<dbReference type="Gene3D" id="3.30.565.10">
    <property type="entry name" value="Histidine kinase-like ATPase, C-terminal domain"/>
    <property type="match status" value="1"/>
</dbReference>
<keyword evidence="4" id="KW-0808">Transferase</keyword>
<evidence type="ECO:0000313" key="7">
    <source>
        <dbReference type="EMBL" id="OGI66163.1"/>
    </source>
</evidence>
<accession>A0A1F6V927</accession>
<comment type="catalytic activity">
    <reaction evidence="1">
        <text>ATP + protein L-histidine = ADP + protein N-phospho-L-histidine.</text>
        <dbReference type="EC" id="2.7.13.3"/>
    </reaction>
</comment>
<dbReference type="Pfam" id="PF00512">
    <property type="entry name" value="HisKA"/>
    <property type="match status" value="1"/>
</dbReference>
<reference evidence="7 8" key="1">
    <citation type="journal article" date="2016" name="Nat. Commun.">
        <title>Thousands of microbial genomes shed light on interconnected biogeochemical processes in an aquifer system.</title>
        <authorList>
            <person name="Anantharaman K."/>
            <person name="Brown C.T."/>
            <person name="Hug L.A."/>
            <person name="Sharon I."/>
            <person name="Castelle C.J."/>
            <person name="Probst A.J."/>
            <person name="Thomas B.C."/>
            <person name="Singh A."/>
            <person name="Wilkins M.J."/>
            <person name="Karaoz U."/>
            <person name="Brodie E.L."/>
            <person name="Williams K.H."/>
            <person name="Hubbard S.S."/>
            <person name="Banfield J.F."/>
        </authorList>
    </citation>
    <scope>NUCLEOTIDE SEQUENCE [LARGE SCALE GENOMIC DNA]</scope>
</reference>
<dbReference type="SMART" id="SM00388">
    <property type="entry name" value="HisKA"/>
    <property type="match status" value="1"/>
</dbReference>
<protein>
    <recommendedName>
        <fullName evidence="2">histidine kinase</fullName>
        <ecNumber evidence="2">2.7.13.3</ecNumber>
    </recommendedName>
</protein>
<gene>
    <name evidence="7" type="ORF">A2647_03255</name>
</gene>
<proteinExistence type="predicted"/>
<dbReference type="SUPFAM" id="SSF47384">
    <property type="entry name" value="Homodimeric domain of signal transducing histidine kinase"/>
    <property type="match status" value="1"/>
</dbReference>
<keyword evidence="5" id="KW-0418">Kinase</keyword>
<dbReference type="GO" id="GO:0000155">
    <property type="term" value="F:phosphorelay sensor kinase activity"/>
    <property type="evidence" value="ECO:0007669"/>
    <property type="project" value="InterPro"/>
</dbReference>
<evidence type="ECO:0000256" key="3">
    <source>
        <dbReference type="ARBA" id="ARBA00022553"/>
    </source>
</evidence>
<dbReference type="InterPro" id="IPR003661">
    <property type="entry name" value="HisK_dim/P_dom"/>
</dbReference>
<dbReference type="Pfam" id="PF02518">
    <property type="entry name" value="HATPase_c"/>
    <property type="match status" value="1"/>
</dbReference>
<dbReference type="InterPro" id="IPR036890">
    <property type="entry name" value="HATPase_C_sf"/>
</dbReference>
<dbReference type="CDD" id="cd00082">
    <property type="entry name" value="HisKA"/>
    <property type="match status" value="1"/>
</dbReference>
<dbReference type="PROSITE" id="PS50109">
    <property type="entry name" value="HIS_KIN"/>
    <property type="match status" value="1"/>
</dbReference>
<dbReference type="PRINTS" id="PR00344">
    <property type="entry name" value="BCTRLSENSOR"/>
</dbReference>
<feature type="domain" description="Histidine kinase" evidence="6">
    <location>
        <begin position="22"/>
        <end position="240"/>
    </location>
</feature>
<dbReference type="EC" id="2.7.13.3" evidence="2"/>
<evidence type="ECO:0000259" key="6">
    <source>
        <dbReference type="PROSITE" id="PS50109"/>
    </source>
</evidence>
<comment type="caution">
    <text evidence="7">The sequence shown here is derived from an EMBL/GenBank/DDBJ whole genome shotgun (WGS) entry which is preliminary data.</text>
</comment>
<dbReference type="SUPFAM" id="SSF55874">
    <property type="entry name" value="ATPase domain of HSP90 chaperone/DNA topoisomerase II/histidine kinase"/>
    <property type="match status" value="1"/>
</dbReference>
<dbReference type="InterPro" id="IPR004358">
    <property type="entry name" value="Sig_transdc_His_kin-like_C"/>
</dbReference>
<dbReference type="PANTHER" id="PTHR43547:SF2">
    <property type="entry name" value="HYBRID SIGNAL TRANSDUCTION HISTIDINE KINASE C"/>
    <property type="match status" value="1"/>
</dbReference>
<evidence type="ECO:0000256" key="4">
    <source>
        <dbReference type="ARBA" id="ARBA00022679"/>
    </source>
</evidence>
<keyword evidence="3" id="KW-0597">Phosphoprotein</keyword>
<evidence type="ECO:0000256" key="1">
    <source>
        <dbReference type="ARBA" id="ARBA00000085"/>
    </source>
</evidence>
<evidence type="ECO:0000256" key="2">
    <source>
        <dbReference type="ARBA" id="ARBA00012438"/>
    </source>
</evidence>
<dbReference type="PANTHER" id="PTHR43547">
    <property type="entry name" value="TWO-COMPONENT HISTIDINE KINASE"/>
    <property type="match status" value="1"/>
</dbReference>
<evidence type="ECO:0000313" key="8">
    <source>
        <dbReference type="Proteomes" id="UP000177370"/>
    </source>
</evidence>
<dbReference type="FunFam" id="3.30.565.10:FF:000006">
    <property type="entry name" value="Sensor histidine kinase WalK"/>
    <property type="match status" value="1"/>
</dbReference>
<evidence type="ECO:0000256" key="5">
    <source>
        <dbReference type="ARBA" id="ARBA00022777"/>
    </source>
</evidence>
<dbReference type="AlphaFoldDB" id="A0A1F6V927"/>
<dbReference type="InterPro" id="IPR005467">
    <property type="entry name" value="His_kinase_dom"/>
</dbReference>
<dbReference type="EMBL" id="MFTP01000003">
    <property type="protein sequence ID" value="OGI66163.1"/>
    <property type="molecule type" value="Genomic_DNA"/>
</dbReference>
<dbReference type="Gene3D" id="1.10.287.130">
    <property type="match status" value="1"/>
</dbReference>